<protein>
    <submittedName>
        <fullName evidence="2">Uncharacterized protein</fullName>
    </submittedName>
</protein>
<feature type="compositionally biased region" description="Basic residues" evidence="1">
    <location>
        <begin position="1"/>
        <end position="18"/>
    </location>
</feature>
<name>A0A1L7RBK9_9ACTO</name>
<dbReference type="RefSeq" id="WP_210580087.1">
    <property type="nucleotide sequence ID" value="NZ_LK995499.1"/>
</dbReference>
<evidence type="ECO:0000313" key="2">
    <source>
        <dbReference type="EMBL" id="CED91277.1"/>
    </source>
</evidence>
<evidence type="ECO:0000256" key="1">
    <source>
        <dbReference type="SAM" id="MobiDB-lite"/>
    </source>
</evidence>
<proteinExistence type="predicted"/>
<organism evidence="2">
    <name type="scientific">Actinomyces succiniciruminis</name>
    <dbReference type="NCBI Taxonomy" id="1522002"/>
    <lineage>
        <taxon>Bacteria</taxon>
        <taxon>Bacillati</taxon>
        <taxon>Actinomycetota</taxon>
        <taxon>Actinomycetes</taxon>
        <taxon>Actinomycetales</taxon>
        <taxon>Actinomycetaceae</taxon>
        <taxon>Actinomyces</taxon>
    </lineage>
</organism>
<feature type="region of interest" description="Disordered" evidence="1">
    <location>
        <begin position="1"/>
        <end position="41"/>
    </location>
</feature>
<gene>
    <name evidence="2" type="ORF">AAM4_1445</name>
</gene>
<sequence length="175" mass="19492">MTTHVKHKHLLRDRRRRPVPAVEPTPVYTATPYEEEDSAGGEGERWVITDALEAAVVDVVPAGRLVDALVGLAANHGRAVDVGVDGRWVRIHADGTTVAADRPWGPQRYEEMRDRDARDLALLGAVAQARETARGTVAAAWRWPRAVVRRAATGARSWWSPRLWSRVRARRALQD</sequence>
<dbReference type="EMBL" id="LK995499">
    <property type="protein sequence ID" value="CED91277.1"/>
    <property type="molecule type" value="Genomic_DNA"/>
</dbReference>
<reference evidence="2" key="1">
    <citation type="submission" date="2014-07" db="EMBL/GenBank/DDBJ databases">
        <authorList>
            <person name="Zhang J.E."/>
            <person name="Yang H."/>
            <person name="Guo J."/>
            <person name="Deng Z."/>
            <person name="Luo H."/>
            <person name="Luo M."/>
            <person name="Zhao B."/>
        </authorList>
    </citation>
    <scope>NUCLEOTIDE SEQUENCE</scope>
    <source>
        <strain evidence="2">AM4</strain>
    </source>
</reference>
<dbReference type="AlphaFoldDB" id="A0A1L7RBK9"/>
<accession>A0A1L7RBK9</accession>